<protein>
    <recommendedName>
        <fullName evidence="3">Alpha/beta hydrolase fold-3 domain-containing protein</fullName>
    </recommendedName>
</protein>
<gene>
    <name evidence="4" type="ORF">JAAARDRAFT_168351</name>
</gene>
<dbReference type="Pfam" id="PF07859">
    <property type="entry name" value="Abhydrolase_3"/>
    <property type="match status" value="1"/>
</dbReference>
<dbReference type="PANTHER" id="PTHR48081">
    <property type="entry name" value="AB HYDROLASE SUPERFAMILY PROTEIN C4A8.06C"/>
    <property type="match status" value="1"/>
</dbReference>
<keyword evidence="2" id="KW-0472">Membrane</keyword>
<keyword evidence="2" id="KW-0812">Transmembrane</keyword>
<dbReference type="HOGENOM" id="CLU_019364_1_0_1"/>
<proteinExistence type="predicted"/>
<organism evidence="4 5">
    <name type="scientific">Jaapia argillacea MUCL 33604</name>
    <dbReference type="NCBI Taxonomy" id="933084"/>
    <lineage>
        <taxon>Eukaryota</taxon>
        <taxon>Fungi</taxon>
        <taxon>Dikarya</taxon>
        <taxon>Basidiomycota</taxon>
        <taxon>Agaricomycotina</taxon>
        <taxon>Agaricomycetes</taxon>
        <taxon>Agaricomycetidae</taxon>
        <taxon>Jaapiales</taxon>
        <taxon>Jaapiaceae</taxon>
        <taxon>Jaapia</taxon>
    </lineage>
</organism>
<keyword evidence="5" id="KW-1185">Reference proteome</keyword>
<dbReference type="Gene3D" id="3.40.50.1820">
    <property type="entry name" value="alpha/beta hydrolase"/>
    <property type="match status" value="1"/>
</dbReference>
<accession>A0A067Q7Q6</accession>
<sequence>MASSSTSMYSFYRFRQQPFRALYLTYEWITTTFIRVPWWYISNLPRFLRPRKSWSISRCITLNTMRRTVKTSQRAGPFEKFYDYRAIPESTNAKGLWIEPVPELLTTEIRSFAATSSVEPVRIPGYWLDKVGQDIPIGAAPLPNEKVIYALHGGGYIAYSAHPDDPTASIAKGLLEYCKPVLRTFSIDYRLSVGAPFTPRNPFPAALFDALAGYNYLVNTVGFSPSNIIVEGDSAGGNLALALTRYLVENQENTQGIKLPPPPGSLLLLSPWCDLGQSHNIPGSAAYTCVKTDYLSRPGSNLYSTIAFTGAHGLVSTENNRYISPASRSPSMETVSFKGFPRTFMIAGGAEVLLDSIRTLRDKMVKDLGAGEEGVVYYEAEDAIHDYIGLPFHEPERSETLVAIDKWI</sequence>
<feature type="domain" description="Alpha/beta hydrolase fold-3" evidence="3">
    <location>
        <begin position="150"/>
        <end position="387"/>
    </location>
</feature>
<keyword evidence="2" id="KW-1133">Transmembrane helix</keyword>
<evidence type="ECO:0000313" key="4">
    <source>
        <dbReference type="EMBL" id="KDQ62979.1"/>
    </source>
</evidence>
<keyword evidence="1" id="KW-0378">Hydrolase</keyword>
<dbReference type="InParanoid" id="A0A067Q7Q6"/>
<dbReference type="InterPro" id="IPR029058">
    <property type="entry name" value="AB_hydrolase_fold"/>
</dbReference>
<dbReference type="PANTHER" id="PTHR48081:SF26">
    <property type="entry name" value="ALPHA_BETA HYDROLASE FOLD-3 DOMAIN-CONTAINING PROTEIN"/>
    <property type="match status" value="1"/>
</dbReference>
<evidence type="ECO:0000259" key="3">
    <source>
        <dbReference type="Pfam" id="PF07859"/>
    </source>
</evidence>
<dbReference type="SUPFAM" id="SSF53474">
    <property type="entry name" value="alpha/beta-Hydrolases"/>
    <property type="match status" value="1"/>
</dbReference>
<evidence type="ECO:0000256" key="2">
    <source>
        <dbReference type="SAM" id="Phobius"/>
    </source>
</evidence>
<evidence type="ECO:0000313" key="5">
    <source>
        <dbReference type="Proteomes" id="UP000027265"/>
    </source>
</evidence>
<dbReference type="OrthoDB" id="2152029at2759"/>
<dbReference type="AlphaFoldDB" id="A0A067Q7Q6"/>
<dbReference type="Proteomes" id="UP000027265">
    <property type="component" value="Unassembled WGS sequence"/>
</dbReference>
<dbReference type="GO" id="GO:0016787">
    <property type="term" value="F:hydrolase activity"/>
    <property type="evidence" value="ECO:0007669"/>
    <property type="project" value="UniProtKB-KW"/>
</dbReference>
<dbReference type="EMBL" id="KL197710">
    <property type="protein sequence ID" value="KDQ62979.1"/>
    <property type="molecule type" value="Genomic_DNA"/>
</dbReference>
<name>A0A067Q7Q6_9AGAM</name>
<dbReference type="STRING" id="933084.A0A067Q7Q6"/>
<dbReference type="InterPro" id="IPR013094">
    <property type="entry name" value="AB_hydrolase_3"/>
</dbReference>
<evidence type="ECO:0000256" key="1">
    <source>
        <dbReference type="ARBA" id="ARBA00022801"/>
    </source>
</evidence>
<feature type="transmembrane region" description="Helical" evidence="2">
    <location>
        <begin position="21"/>
        <end position="41"/>
    </location>
</feature>
<dbReference type="InterPro" id="IPR050300">
    <property type="entry name" value="GDXG_lipolytic_enzyme"/>
</dbReference>
<reference evidence="5" key="1">
    <citation type="journal article" date="2014" name="Proc. Natl. Acad. Sci. U.S.A.">
        <title>Extensive sampling of basidiomycete genomes demonstrates inadequacy of the white-rot/brown-rot paradigm for wood decay fungi.</title>
        <authorList>
            <person name="Riley R."/>
            <person name="Salamov A.A."/>
            <person name="Brown D.W."/>
            <person name="Nagy L.G."/>
            <person name="Floudas D."/>
            <person name="Held B.W."/>
            <person name="Levasseur A."/>
            <person name="Lombard V."/>
            <person name="Morin E."/>
            <person name="Otillar R."/>
            <person name="Lindquist E.A."/>
            <person name="Sun H."/>
            <person name="LaButti K.M."/>
            <person name="Schmutz J."/>
            <person name="Jabbour D."/>
            <person name="Luo H."/>
            <person name="Baker S.E."/>
            <person name="Pisabarro A.G."/>
            <person name="Walton J.D."/>
            <person name="Blanchette R.A."/>
            <person name="Henrissat B."/>
            <person name="Martin F."/>
            <person name="Cullen D."/>
            <person name="Hibbett D.S."/>
            <person name="Grigoriev I.V."/>
        </authorList>
    </citation>
    <scope>NUCLEOTIDE SEQUENCE [LARGE SCALE GENOMIC DNA]</scope>
    <source>
        <strain evidence="5">MUCL 33604</strain>
    </source>
</reference>